<dbReference type="Gene3D" id="3.20.20.450">
    <property type="entry name" value="EAL domain"/>
    <property type="match status" value="1"/>
</dbReference>
<dbReference type="PANTHER" id="PTHR44757:SF2">
    <property type="entry name" value="BIOFILM ARCHITECTURE MAINTENANCE PROTEIN MBAA"/>
    <property type="match status" value="1"/>
</dbReference>
<evidence type="ECO:0000313" key="5">
    <source>
        <dbReference type="Proteomes" id="UP000234503"/>
    </source>
</evidence>
<dbReference type="InterPro" id="IPR052155">
    <property type="entry name" value="Biofilm_reg_signaling"/>
</dbReference>
<dbReference type="InterPro" id="IPR000014">
    <property type="entry name" value="PAS"/>
</dbReference>
<reference evidence="4 5" key="1">
    <citation type="submission" date="2017-12" db="EMBL/GenBank/DDBJ databases">
        <title>Characterization of six clinical isolates of Enterochimera gen. nov., a novel genus of the Yersiniaciae family and the three species Enterochimera arupensis sp. nov., Enterochimera coloradensis sp. nov, and Enterochimera californica sp. nov.</title>
        <authorList>
            <person name="Rossi A."/>
            <person name="Fisher M."/>
        </authorList>
    </citation>
    <scope>NUCLEOTIDE SEQUENCE [LARGE SCALE GENOMIC DNA]</scope>
    <source>
        <strain evidence="5">2016-Iso4</strain>
    </source>
</reference>
<dbReference type="NCBIfam" id="TIGR00254">
    <property type="entry name" value="GGDEF"/>
    <property type="match status" value="1"/>
</dbReference>
<sequence length="550" mass="60498">MLNDIAICQAVLNALPEATLIKDDSLKLVFVNQRACEFFGYSYDEMVGQDFTFFMTAEQSARHTSRVLKVLKSGEPLESEEIITDAAAKSRTVLIRKTRIVMNNRFFVLSILSDISLLRSSEAQIRYLAYHDTLTGLPNRTSLNEELNQLAARSLYHPQHCALLVFNLNHFTVLNDTYGYQSGDSILCEFGQRLRALIGQQGLPARLGADEFALLLRGKSSVAEVEPVANAIISMMHEPFTLTQAKPVVTISCGIVSINSENLTAGEILRRGNAALREAQRQGQNTFCFYSEALDAGSENKRVMVKALAESLTKEGELTCVYQPILRSSDEKIIGVEALARWTHPQLGPVPPVQFIALAEETGLVSQLGESVLRQACRHIRPLGDLRLAINVSAVQLRETQFAEKTLALLQEEGFPCHRLELELTETAVLNADARSLQQLKQLRTAGIKISLDDFGTGYSSLSLLKDIAVDSVKIDRSFVQYVNDVTDTAAIVTAVSQLGHKMKLNVIAEGVENTSQKSFLLTAGCSHMQGFLFSRPVPVDVLAALLPAA</sequence>
<dbReference type="PROSITE" id="PS50112">
    <property type="entry name" value="PAS"/>
    <property type="match status" value="1"/>
</dbReference>
<keyword evidence="5" id="KW-1185">Reference proteome</keyword>
<dbReference type="SMART" id="SM00091">
    <property type="entry name" value="PAS"/>
    <property type="match status" value="1"/>
</dbReference>
<dbReference type="InterPro" id="IPR029787">
    <property type="entry name" value="Nucleotide_cyclase"/>
</dbReference>
<dbReference type="InterPro" id="IPR001633">
    <property type="entry name" value="EAL_dom"/>
</dbReference>
<dbReference type="Gene3D" id="3.30.70.270">
    <property type="match status" value="1"/>
</dbReference>
<dbReference type="SUPFAM" id="SSF141868">
    <property type="entry name" value="EAL domain-like"/>
    <property type="match status" value="1"/>
</dbReference>
<dbReference type="Pfam" id="PF00990">
    <property type="entry name" value="GGDEF"/>
    <property type="match status" value="1"/>
</dbReference>
<dbReference type="SMART" id="SM00267">
    <property type="entry name" value="GGDEF"/>
    <property type="match status" value="1"/>
</dbReference>
<dbReference type="InterPro" id="IPR000160">
    <property type="entry name" value="GGDEF_dom"/>
</dbReference>
<dbReference type="PANTHER" id="PTHR44757">
    <property type="entry name" value="DIGUANYLATE CYCLASE DGCP"/>
    <property type="match status" value="1"/>
</dbReference>
<dbReference type="InterPro" id="IPR035965">
    <property type="entry name" value="PAS-like_dom_sf"/>
</dbReference>
<dbReference type="Pfam" id="PF13426">
    <property type="entry name" value="PAS_9"/>
    <property type="match status" value="1"/>
</dbReference>
<dbReference type="EMBL" id="PJZH01000001">
    <property type="protein sequence ID" value="PLR40575.1"/>
    <property type="molecule type" value="Genomic_DNA"/>
</dbReference>
<dbReference type="CDD" id="cd01948">
    <property type="entry name" value="EAL"/>
    <property type="match status" value="1"/>
</dbReference>
<evidence type="ECO:0000313" key="4">
    <source>
        <dbReference type="EMBL" id="PLR40575.1"/>
    </source>
</evidence>
<feature type="domain" description="PAS" evidence="1">
    <location>
        <begin position="11"/>
        <end position="74"/>
    </location>
</feature>
<proteinExistence type="predicted"/>
<dbReference type="SUPFAM" id="SSF55073">
    <property type="entry name" value="Nucleotide cyclase"/>
    <property type="match status" value="1"/>
</dbReference>
<gene>
    <name evidence="4" type="ORF">CYR32_02220</name>
</gene>
<dbReference type="RefSeq" id="WP_101822077.1">
    <property type="nucleotide sequence ID" value="NZ_PJZH01000001.1"/>
</dbReference>
<dbReference type="Gene3D" id="3.30.450.20">
    <property type="entry name" value="PAS domain"/>
    <property type="match status" value="1"/>
</dbReference>
<evidence type="ECO:0000259" key="3">
    <source>
        <dbReference type="PROSITE" id="PS50887"/>
    </source>
</evidence>
<evidence type="ECO:0000259" key="2">
    <source>
        <dbReference type="PROSITE" id="PS50883"/>
    </source>
</evidence>
<dbReference type="InterPro" id="IPR035919">
    <property type="entry name" value="EAL_sf"/>
</dbReference>
<dbReference type="AlphaFoldDB" id="A0A2N5EDF0"/>
<comment type="caution">
    <text evidence="4">The sequence shown here is derived from an EMBL/GenBank/DDBJ whole genome shotgun (WGS) entry which is preliminary data.</text>
</comment>
<dbReference type="PROSITE" id="PS50883">
    <property type="entry name" value="EAL"/>
    <property type="match status" value="1"/>
</dbReference>
<dbReference type="Proteomes" id="UP000234503">
    <property type="component" value="Unassembled WGS sequence"/>
</dbReference>
<accession>A0A2N5EDF0</accession>
<dbReference type="PROSITE" id="PS50887">
    <property type="entry name" value="GGDEF"/>
    <property type="match status" value="1"/>
</dbReference>
<dbReference type="InterPro" id="IPR043128">
    <property type="entry name" value="Rev_trsase/Diguanyl_cyclase"/>
</dbReference>
<dbReference type="SMART" id="SM00052">
    <property type="entry name" value="EAL"/>
    <property type="match status" value="1"/>
</dbReference>
<protein>
    <submittedName>
        <fullName evidence="4">Phosphodiesterase</fullName>
    </submittedName>
</protein>
<dbReference type="SUPFAM" id="SSF55785">
    <property type="entry name" value="PYP-like sensor domain (PAS domain)"/>
    <property type="match status" value="1"/>
</dbReference>
<dbReference type="Pfam" id="PF00563">
    <property type="entry name" value="EAL"/>
    <property type="match status" value="1"/>
</dbReference>
<feature type="domain" description="EAL" evidence="2">
    <location>
        <begin position="301"/>
        <end position="550"/>
    </location>
</feature>
<dbReference type="CDD" id="cd01949">
    <property type="entry name" value="GGDEF"/>
    <property type="match status" value="1"/>
</dbReference>
<evidence type="ECO:0000259" key="1">
    <source>
        <dbReference type="PROSITE" id="PS50112"/>
    </source>
</evidence>
<organism evidence="4 5">
    <name type="scientific">Chimaeribacter coloradensis</name>
    <dbReference type="NCBI Taxonomy" id="2060068"/>
    <lineage>
        <taxon>Bacteria</taxon>
        <taxon>Pseudomonadati</taxon>
        <taxon>Pseudomonadota</taxon>
        <taxon>Gammaproteobacteria</taxon>
        <taxon>Enterobacterales</taxon>
        <taxon>Yersiniaceae</taxon>
        <taxon>Chimaeribacter</taxon>
    </lineage>
</organism>
<dbReference type="OrthoDB" id="9804951at2"/>
<dbReference type="NCBIfam" id="TIGR00229">
    <property type="entry name" value="sensory_box"/>
    <property type="match status" value="1"/>
</dbReference>
<feature type="domain" description="GGDEF" evidence="3">
    <location>
        <begin position="159"/>
        <end position="292"/>
    </location>
</feature>
<dbReference type="CDD" id="cd00130">
    <property type="entry name" value="PAS"/>
    <property type="match status" value="1"/>
</dbReference>
<name>A0A2N5EDF0_9GAMM</name>